<feature type="transmembrane region" description="Helical" evidence="7">
    <location>
        <begin position="197"/>
        <end position="224"/>
    </location>
</feature>
<keyword evidence="4 7" id="KW-0812">Transmembrane</keyword>
<dbReference type="EMBL" id="FNPZ01000003">
    <property type="protein sequence ID" value="SDZ34565.1"/>
    <property type="molecule type" value="Genomic_DNA"/>
</dbReference>
<accession>A0A1H3SAH8</accession>
<dbReference type="InterPro" id="IPR035906">
    <property type="entry name" value="MetI-like_sf"/>
</dbReference>
<feature type="transmembrane region" description="Helical" evidence="7">
    <location>
        <begin position="88"/>
        <end position="107"/>
    </location>
</feature>
<evidence type="ECO:0000256" key="7">
    <source>
        <dbReference type="RuleBase" id="RU363032"/>
    </source>
</evidence>
<keyword evidence="5 7" id="KW-1133">Transmembrane helix</keyword>
<feature type="domain" description="ABC transmembrane type-1" evidence="8">
    <location>
        <begin position="83"/>
        <end position="269"/>
    </location>
</feature>
<evidence type="ECO:0000256" key="2">
    <source>
        <dbReference type="ARBA" id="ARBA00022448"/>
    </source>
</evidence>
<evidence type="ECO:0000259" key="8">
    <source>
        <dbReference type="PROSITE" id="PS50928"/>
    </source>
</evidence>
<keyword evidence="3" id="KW-1003">Cell membrane</keyword>
<keyword evidence="10" id="KW-1185">Reference proteome</keyword>
<reference evidence="9 10" key="1">
    <citation type="submission" date="2016-10" db="EMBL/GenBank/DDBJ databases">
        <authorList>
            <person name="de Groot N.N."/>
        </authorList>
    </citation>
    <scope>NUCLEOTIDE SEQUENCE [LARGE SCALE GENOMIC DNA]</scope>
    <source>
        <strain evidence="9 10">CGMCC 4.3491</strain>
    </source>
</reference>
<dbReference type="CDD" id="cd06261">
    <property type="entry name" value="TM_PBP2"/>
    <property type="match status" value="1"/>
</dbReference>
<dbReference type="Proteomes" id="UP000198891">
    <property type="component" value="Unassembled WGS sequence"/>
</dbReference>
<dbReference type="SUPFAM" id="SSF161098">
    <property type="entry name" value="MetI-like"/>
    <property type="match status" value="1"/>
</dbReference>
<evidence type="ECO:0000256" key="1">
    <source>
        <dbReference type="ARBA" id="ARBA00004651"/>
    </source>
</evidence>
<dbReference type="OrthoDB" id="3173654at2"/>
<evidence type="ECO:0000256" key="4">
    <source>
        <dbReference type="ARBA" id="ARBA00022692"/>
    </source>
</evidence>
<feature type="transmembrane region" description="Helical" evidence="7">
    <location>
        <begin position="149"/>
        <end position="168"/>
    </location>
</feature>
<keyword evidence="2 7" id="KW-0813">Transport</keyword>
<evidence type="ECO:0000256" key="3">
    <source>
        <dbReference type="ARBA" id="ARBA00022475"/>
    </source>
</evidence>
<dbReference type="AlphaFoldDB" id="A0A1H3SAH8"/>
<gene>
    <name evidence="9" type="ORF">SAMN05216554_3423</name>
</gene>
<dbReference type="GO" id="GO:0055085">
    <property type="term" value="P:transmembrane transport"/>
    <property type="evidence" value="ECO:0007669"/>
    <property type="project" value="InterPro"/>
</dbReference>
<dbReference type="PANTHER" id="PTHR30151:SF41">
    <property type="entry name" value="ABC TRANSPORTER PERMEASE PROTEIN"/>
    <property type="match status" value="1"/>
</dbReference>
<proteinExistence type="inferred from homology"/>
<keyword evidence="6 7" id="KW-0472">Membrane</keyword>
<evidence type="ECO:0000313" key="9">
    <source>
        <dbReference type="EMBL" id="SDZ34565.1"/>
    </source>
</evidence>
<feature type="transmembrane region" description="Helical" evidence="7">
    <location>
        <begin position="119"/>
        <end position="142"/>
    </location>
</feature>
<dbReference type="STRING" id="381665.SAMN05216554_3423"/>
<evidence type="ECO:0000256" key="5">
    <source>
        <dbReference type="ARBA" id="ARBA00022989"/>
    </source>
</evidence>
<dbReference type="Pfam" id="PF00528">
    <property type="entry name" value="BPD_transp_1"/>
    <property type="match status" value="1"/>
</dbReference>
<dbReference type="RefSeq" id="WP_092555915.1">
    <property type="nucleotide sequence ID" value="NZ_FNPZ01000003.1"/>
</dbReference>
<dbReference type="InterPro" id="IPR000515">
    <property type="entry name" value="MetI-like"/>
</dbReference>
<dbReference type="Gene3D" id="1.10.3720.10">
    <property type="entry name" value="MetI-like"/>
    <property type="match status" value="1"/>
</dbReference>
<feature type="transmembrane region" description="Helical" evidence="7">
    <location>
        <begin position="245"/>
        <end position="268"/>
    </location>
</feature>
<evidence type="ECO:0000313" key="10">
    <source>
        <dbReference type="Proteomes" id="UP000198891"/>
    </source>
</evidence>
<dbReference type="PANTHER" id="PTHR30151">
    <property type="entry name" value="ALKANE SULFONATE ABC TRANSPORTER-RELATED, MEMBRANE SUBUNIT"/>
    <property type="match status" value="1"/>
</dbReference>
<comment type="subcellular location">
    <subcellularLocation>
        <location evidence="1 7">Cell membrane</location>
        <topology evidence="1 7">Multi-pass membrane protein</topology>
    </subcellularLocation>
</comment>
<feature type="transmembrane region" description="Helical" evidence="7">
    <location>
        <begin position="30"/>
        <end position="52"/>
    </location>
</feature>
<sequence>MTTTPPAPPKVRTLARSATVRKAKNRTSTWLPPLLVFLGLIGVWYAITFLVLDEKRRFLMPPPHEVVAAFFDPATFVEIMQALGRTTLVALVGLAFAIVIGVLWAVAMSQAKWVERSLYPYAVVLQCIPILALVPLIGFWFGFEYPARVIVCIMIALFPMVSNTLFGLQSVDPGQRELFQLQRAGRWTILTKLEFPAALPAIFAGMRISAGLAVVGAIVGDFFFRRGEPGLGSLLSTYTARLRSAELFATIFVAALLGVAIFALFGWIGKRVVGKWYDFSAN</sequence>
<evidence type="ECO:0000256" key="6">
    <source>
        <dbReference type="ARBA" id="ARBA00023136"/>
    </source>
</evidence>
<dbReference type="PROSITE" id="PS50928">
    <property type="entry name" value="ABC_TM1"/>
    <property type="match status" value="1"/>
</dbReference>
<dbReference type="GO" id="GO:0005886">
    <property type="term" value="C:plasma membrane"/>
    <property type="evidence" value="ECO:0007669"/>
    <property type="project" value="UniProtKB-SubCell"/>
</dbReference>
<comment type="similarity">
    <text evidence="7">Belongs to the binding-protein-dependent transport system permease family.</text>
</comment>
<organism evidence="9 10">
    <name type="scientific">Herbiconiux ginsengi</name>
    <dbReference type="NCBI Taxonomy" id="381665"/>
    <lineage>
        <taxon>Bacteria</taxon>
        <taxon>Bacillati</taxon>
        <taxon>Actinomycetota</taxon>
        <taxon>Actinomycetes</taxon>
        <taxon>Micrococcales</taxon>
        <taxon>Microbacteriaceae</taxon>
        <taxon>Herbiconiux</taxon>
    </lineage>
</organism>
<protein>
    <submittedName>
        <fullName evidence="9">NitT/TauT family transport system permease protein</fullName>
    </submittedName>
</protein>
<name>A0A1H3SAH8_9MICO</name>